<dbReference type="GO" id="GO:0008270">
    <property type="term" value="F:zinc ion binding"/>
    <property type="evidence" value="ECO:0007669"/>
    <property type="project" value="UniProtKB-KW"/>
</dbReference>
<sequence>MAALSSKKSSPPLSTWISPSLPPPGLSDIAAASSPAAQASPSASPTHAPASPYAAATNPQAKIQEMKEKDTDALGEKDSNSHVCKVCFESAAAAVLLPCRHFCLCKPCSLACSECPLCRQRIADRIITFT</sequence>
<evidence type="ECO:0000259" key="4">
    <source>
        <dbReference type="PROSITE" id="PS50089"/>
    </source>
</evidence>
<dbReference type="AlphaFoldDB" id="A0AAV5E921"/>
<gene>
    <name evidence="5" type="primary">gb07189</name>
    <name evidence="5" type="ORF">PR202_gb07189</name>
</gene>
<keyword evidence="2" id="KW-0479">Metal-binding</keyword>
<evidence type="ECO:0000313" key="5">
    <source>
        <dbReference type="EMBL" id="GJN19874.1"/>
    </source>
</evidence>
<dbReference type="FunFam" id="3.30.40.10:FF:000148">
    <property type="entry name" value="Kinesin-like protein KIN-7D, mitochondrial"/>
    <property type="match status" value="1"/>
</dbReference>
<dbReference type="InterPro" id="IPR001841">
    <property type="entry name" value="Znf_RING"/>
</dbReference>
<feature type="compositionally biased region" description="Low complexity" evidence="3">
    <location>
        <begin position="30"/>
        <end position="56"/>
    </location>
</feature>
<reference evidence="5" key="1">
    <citation type="journal article" date="2018" name="DNA Res.">
        <title>Multiple hybrid de novo genome assembly of finger millet, an orphan allotetraploid crop.</title>
        <authorList>
            <person name="Hatakeyama M."/>
            <person name="Aluri S."/>
            <person name="Balachadran M.T."/>
            <person name="Sivarajan S.R."/>
            <person name="Patrignani A."/>
            <person name="Gruter S."/>
            <person name="Poveda L."/>
            <person name="Shimizu-Inatsugi R."/>
            <person name="Baeten J."/>
            <person name="Francoijs K.J."/>
            <person name="Nataraja K.N."/>
            <person name="Reddy Y.A.N."/>
            <person name="Phadnis S."/>
            <person name="Ravikumar R.L."/>
            <person name="Schlapbach R."/>
            <person name="Sreeman S.M."/>
            <person name="Shimizu K.K."/>
        </authorList>
    </citation>
    <scope>NUCLEOTIDE SEQUENCE</scope>
</reference>
<reference evidence="5" key="2">
    <citation type="submission" date="2021-12" db="EMBL/GenBank/DDBJ databases">
        <title>Resequencing data analysis of finger millet.</title>
        <authorList>
            <person name="Hatakeyama M."/>
            <person name="Aluri S."/>
            <person name="Balachadran M.T."/>
            <person name="Sivarajan S.R."/>
            <person name="Poveda L."/>
            <person name="Shimizu-Inatsugi R."/>
            <person name="Schlapbach R."/>
            <person name="Sreeman S.M."/>
            <person name="Shimizu K.K."/>
        </authorList>
    </citation>
    <scope>NUCLEOTIDE SEQUENCE</scope>
</reference>
<evidence type="ECO:0000313" key="6">
    <source>
        <dbReference type="Proteomes" id="UP001054889"/>
    </source>
</evidence>
<feature type="region of interest" description="Disordered" evidence="3">
    <location>
        <begin position="1"/>
        <end position="76"/>
    </location>
</feature>
<evidence type="ECO:0000256" key="2">
    <source>
        <dbReference type="PROSITE-ProRule" id="PRU00175"/>
    </source>
</evidence>
<protein>
    <recommendedName>
        <fullName evidence="4">RING-type domain-containing protein</fullName>
    </recommendedName>
</protein>
<dbReference type="Pfam" id="PF13920">
    <property type="entry name" value="zf-C3HC4_3"/>
    <property type="match status" value="1"/>
</dbReference>
<feature type="compositionally biased region" description="Basic and acidic residues" evidence="3">
    <location>
        <begin position="64"/>
        <end position="76"/>
    </location>
</feature>
<dbReference type="PROSITE" id="PS50089">
    <property type="entry name" value="ZF_RING_2"/>
    <property type="match status" value="1"/>
</dbReference>
<keyword evidence="1" id="KW-0809">Transit peptide</keyword>
<dbReference type="Proteomes" id="UP001054889">
    <property type="component" value="Unassembled WGS sequence"/>
</dbReference>
<feature type="domain" description="RING-type" evidence="4">
    <location>
        <begin position="84"/>
        <end position="119"/>
    </location>
</feature>
<feature type="compositionally biased region" description="Low complexity" evidence="3">
    <location>
        <begin position="1"/>
        <end position="14"/>
    </location>
</feature>
<organism evidence="5 6">
    <name type="scientific">Eleusine coracana subsp. coracana</name>
    <dbReference type="NCBI Taxonomy" id="191504"/>
    <lineage>
        <taxon>Eukaryota</taxon>
        <taxon>Viridiplantae</taxon>
        <taxon>Streptophyta</taxon>
        <taxon>Embryophyta</taxon>
        <taxon>Tracheophyta</taxon>
        <taxon>Spermatophyta</taxon>
        <taxon>Magnoliopsida</taxon>
        <taxon>Liliopsida</taxon>
        <taxon>Poales</taxon>
        <taxon>Poaceae</taxon>
        <taxon>PACMAD clade</taxon>
        <taxon>Chloridoideae</taxon>
        <taxon>Cynodonteae</taxon>
        <taxon>Eleusininae</taxon>
        <taxon>Eleusine</taxon>
    </lineage>
</organism>
<comment type="caution">
    <text evidence="5">The sequence shown here is derived from an EMBL/GenBank/DDBJ whole genome shotgun (WGS) entry which is preliminary data.</text>
</comment>
<dbReference type="InterPro" id="IPR051728">
    <property type="entry name" value="RING-FYVE_E3_ubiquitin-ligase"/>
</dbReference>
<dbReference type="CDD" id="cd16649">
    <property type="entry name" value="mRING-HC-C3HC5_CGRF1-like"/>
    <property type="match status" value="1"/>
</dbReference>
<dbReference type="PANTHER" id="PTHR14879">
    <property type="entry name" value="CASPASE REGULATOR, RING FINGER DOMAIN-CONTAINING"/>
    <property type="match status" value="1"/>
</dbReference>
<keyword evidence="2" id="KW-0863">Zinc-finger</keyword>
<dbReference type="EMBL" id="BQKI01000074">
    <property type="protein sequence ID" value="GJN19874.1"/>
    <property type="molecule type" value="Genomic_DNA"/>
</dbReference>
<proteinExistence type="predicted"/>
<dbReference type="Gene3D" id="3.30.40.10">
    <property type="entry name" value="Zinc/RING finger domain, C3HC4 (zinc finger)"/>
    <property type="match status" value="1"/>
</dbReference>
<dbReference type="InterPro" id="IPR013083">
    <property type="entry name" value="Znf_RING/FYVE/PHD"/>
</dbReference>
<evidence type="ECO:0000256" key="3">
    <source>
        <dbReference type="SAM" id="MobiDB-lite"/>
    </source>
</evidence>
<accession>A0AAV5E921</accession>
<dbReference type="PANTHER" id="PTHR14879:SF5">
    <property type="entry name" value="RING-TYPE DOMAIN-CONTAINING PROTEIN"/>
    <property type="match status" value="1"/>
</dbReference>
<name>A0AAV5E921_ELECO</name>
<keyword evidence="6" id="KW-1185">Reference proteome</keyword>
<dbReference type="SUPFAM" id="SSF57850">
    <property type="entry name" value="RING/U-box"/>
    <property type="match status" value="1"/>
</dbReference>
<evidence type="ECO:0000256" key="1">
    <source>
        <dbReference type="ARBA" id="ARBA00022946"/>
    </source>
</evidence>
<keyword evidence="2" id="KW-0862">Zinc</keyword>